<name>A0A9Q0GHY3_9ROSI</name>
<keyword evidence="3" id="KW-1185">Reference proteome</keyword>
<reference evidence="2" key="2">
    <citation type="journal article" date="2023" name="Plants (Basel)">
        <title>Annotation of the Turnera subulata (Passifloraceae) Draft Genome Reveals the S-Locus Evolved after the Divergence of Turneroideae from Passifloroideae in a Stepwise Manner.</title>
        <authorList>
            <person name="Henning P.M."/>
            <person name="Roalson E.H."/>
            <person name="Mir W."/>
            <person name="McCubbin A.G."/>
            <person name="Shore J.S."/>
        </authorList>
    </citation>
    <scope>NUCLEOTIDE SEQUENCE</scope>
    <source>
        <strain evidence="2">F60SS</strain>
    </source>
</reference>
<feature type="domain" description="Nucleoside phosphorylase" evidence="1">
    <location>
        <begin position="55"/>
        <end position="315"/>
    </location>
</feature>
<dbReference type="Pfam" id="PF01048">
    <property type="entry name" value="PNP_UDP_1"/>
    <property type="match status" value="1"/>
</dbReference>
<reference evidence="2" key="1">
    <citation type="submission" date="2022-02" db="EMBL/GenBank/DDBJ databases">
        <authorList>
            <person name="Henning P.M."/>
            <person name="McCubbin A.G."/>
            <person name="Shore J.S."/>
        </authorList>
    </citation>
    <scope>NUCLEOTIDE SEQUENCE</scope>
    <source>
        <strain evidence="2">F60SS</strain>
        <tissue evidence="2">Leaves</tissue>
    </source>
</reference>
<dbReference type="OrthoDB" id="833521at2759"/>
<dbReference type="AlphaFoldDB" id="A0A9Q0GHY3"/>
<dbReference type="GO" id="GO:0009116">
    <property type="term" value="P:nucleoside metabolic process"/>
    <property type="evidence" value="ECO:0007669"/>
    <property type="project" value="InterPro"/>
</dbReference>
<dbReference type="PANTHER" id="PTHR21234:SF45">
    <property type="entry name" value="NUCLEOSIDE PHOSPHORYLASE DOMAIN-CONTAINING PROTEIN"/>
    <property type="match status" value="1"/>
</dbReference>
<proteinExistence type="predicted"/>
<gene>
    <name evidence="2" type="ORF">Tsubulata_010708</name>
</gene>
<comment type="caution">
    <text evidence="2">The sequence shown here is derived from an EMBL/GenBank/DDBJ whole genome shotgun (WGS) entry which is preliminary data.</text>
</comment>
<sequence>MPQITQHKSLYMHCFADHSPKLMKMRAINMAVFVLALFLMAQHSLQQSVNDLPVIGLVLSTARNERALINSGRFKPNAAEPYVDIAGRRFHQGTVGDNLVVYVVADEHVNAAITTQILVLRFRVRGIVHFGTAGSIDDSSLNVGDVAVYKSVGFTDLWSWKNGTSGNGLNFGDFNYPDNGVNSLGSVTLNKVTVYSEKKQESVYWLLVDSFYYDYAKSNLKDLPFTRCAAPVCLTTEPKLVSVLKGSSSGSYISNSAYGDFLRSNYGASTVDTVSAHVALTSVSNGRPFIVFRGISNSVREGTVESTKNQASSIASYNAMIAATEFIRLLPSPRLAMAWEK</sequence>
<evidence type="ECO:0000313" key="2">
    <source>
        <dbReference type="EMBL" id="KAJ4849365.1"/>
    </source>
</evidence>
<evidence type="ECO:0000259" key="1">
    <source>
        <dbReference type="Pfam" id="PF01048"/>
    </source>
</evidence>
<dbReference type="SUPFAM" id="SSF53167">
    <property type="entry name" value="Purine and uridine phosphorylases"/>
    <property type="match status" value="1"/>
</dbReference>
<dbReference type="InterPro" id="IPR035994">
    <property type="entry name" value="Nucleoside_phosphorylase_sf"/>
</dbReference>
<accession>A0A9Q0GHY3</accession>
<organism evidence="2 3">
    <name type="scientific">Turnera subulata</name>
    <dbReference type="NCBI Taxonomy" id="218843"/>
    <lineage>
        <taxon>Eukaryota</taxon>
        <taxon>Viridiplantae</taxon>
        <taxon>Streptophyta</taxon>
        <taxon>Embryophyta</taxon>
        <taxon>Tracheophyta</taxon>
        <taxon>Spermatophyta</taxon>
        <taxon>Magnoliopsida</taxon>
        <taxon>eudicotyledons</taxon>
        <taxon>Gunneridae</taxon>
        <taxon>Pentapetalae</taxon>
        <taxon>rosids</taxon>
        <taxon>fabids</taxon>
        <taxon>Malpighiales</taxon>
        <taxon>Passifloraceae</taxon>
        <taxon>Turnera</taxon>
    </lineage>
</organism>
<dbReference type="PANTHER" id="PTHR21234">
    <property type="entry name" value="PURINE NUCLEOSIDE PHOSPHORYLASE"/>
    <property type="match status" value="1"/>
</dbReference>
<dbReference type="InterPro" id="IPR000845">
    <property type="entry name" value="Nucleoside_phosphorylase_d"/>
</dbReference>
<protein>
    <recommendedName>
        <fullName evidence="1">Nucleoside phosphorylase domain-containing protein</fullName>
    </recommendedName>
</protein>
<evidence type="ECO:0000313" key="3">
    <source>
        <dbReference type="Proteomes" id="UP001141552"/>
    </source>
</evidence>
<dbReference type="Gene3D" id="3.40.50.1580">
    <property type="entry name" value="Nucleoside phosphorylase domain"/>
    <property type="match status" value="1"/>
</dbReference>
<dbReference type="GO" id="GO:0003824">
    <property type="term" value="F:catalytic activity"/>
    <property type="evidence" value="ECO:0007669"/>
    <property type="project" value="InterPro"/>
</dbReference>
<dbReference type="Proteomes" id="UP001141552">
    <property type="component" value="Unassembled WGS sequence"/>
</dbReference>
<dbReference type="EMBL" id="JAKUCV010000627">
    <property type="protein sequence ID" value="KAJ4849365.1"/>
    <property type="molecule type" value="Genomic_DNA"/>
</dbReference>